<gene>
    <name evidence="2" type="ORF">VSP9026_02500</name>
</gene>
<dbReference type="Proteomes" id="UP000184774">
    <property type="component" value="Unassembled WGS sequence"/>
</dbReference>
<name>A0A1N6M5W2_9VIBR</name>
<dbReference type="RefSeq" id="WP_074373295.1">
    <property type="nucleotide sequence ID" value="NZ_AP024907.1"/>
</dbReference>
<keyword evidence="1" id="KW-0812">Transmembrane</keyword>
<feature type="transmembrane region" description="Helical" evidence="1">
    <location>
        <begin position="56"/>
        <end position="82"/>
    </location>
</feature>
<accession>A0A1N6M5W2</accession>
<feature type="transmembrane region" description="Helical" evidence="1">
    <location>
        <begin position="94"/>
        <end position="111"/>
    </location>
</feature>
<evidence type="ECO:0000313" key="3">
    <source>
        <dbReference type="Proteomes" id="UP000184774"/>
    </source>
</evidence>
<dbReference type="AlphaFoldDB" id="A0A1N6M5W2"/>
<reference evidence="2 3" key="1">
    <citation type="submission" date="2016-12" db="EMBL/GenBank/DDBJ databases">
        <authorList>
            <person name="Song W.-J."/>
            <person name="Kurnit D.M."/>
        </authorList>
    </citation>
    <scope>NUCLEOTIDE SEQUENCE [LARGE SCALE GENOMIC DNA]</scope>
    <source>
        <strain evidence="2 3">CECT 9026</strain>
    </source>
</reference>
<keyword evidence="1" id="KW-0472">Membrane</keyword>
<sequence>MENPEKQQQKSGGFLHLFTELSVIQSIVLTAIAVLFPTFKSVDLLSQVKILDFDGLLLYQGAFALLAVISAFLILYMISILATADKACTTFKKYLFYTATCLMIFTFSLSLREFYAPTSSFTSYFVGKELKVNYSLVQVESGLEFEVVTCSRSGQLVKCELKVTNKTEDDMNVTRFDRVSLYDQNNHRGKREKVIFDNQNVGRWESVHLTKKSSSDLAMYFNMSEKSASKMVKKLAINFNYFGNDRLVTFRNLELESAL</sequence>
<dbReference type="EMBL" id="FSSB01000016">
    <property type="protein sequence ID" value="SIO94770.1"/>
    <property type="molecule type" value="Genomic_DNA"/>
</dbReference>
<evidence type="ECO:0000313" key="2">
    <source>
        <dbReference type="EMBL" id="SIO94770.1"/>
    </source>
</evidence>
<evidence type="ECO:0000256" key="1">
    <source>
        <dbReference type="SAM" id="Phobius"/>
    </source>
</evidence>
<organism evidence="2 3">
    <name type="scientific">Vibrio spartinae</name>
    <dbReference type="NCBI Taxonomy" id="1918945"/>
    <lineage>
        <taxon>Bacteria</taxon>
        <taxon>Pseudomonadati</taxon>
        <taxon>Pseudomonadota</taxon>
        <taxon>Gammaproteobacteria</taxon>
        <taxon>Vibrionales</taxon>
        <taxon>Vibrionaceae</taxon>
        <taxon>Vibrio</taxon>
    </lineage>
</organism>
<proteinExistence type="predicted"/>
<dbReference type="OrthoDB" id="7057715at2"/>
<keyword evidence="1" id="KW-1133">Transmembrane helix</keyword>
<protein>
    <submittedName>
        <fullName evidence="2">Uncharacterized protein</fullName>
    </submittedName>
</protein>
<feature type="transmembrane region" description="Helical" evidence="1">
    <location>
        <begin position="12"/>
        <end position="36"/>
    </location>
</feature>